<organism evidence="1">
    <name type="scientific">uncultured Chloroflexia bacterium</name>
    <dbReference type="NCBI Taxonomy" id="1672391"/>
    <lineage>
        <taxon>Bacteria</taxon>
        <taxon>Bacillati</taxon>
        <taxon>Chloroflexota</taxon>
        <taxon>Chloroflexia</taxon>
        <taxon>environmental samples</taxon>
    </lineage>
</organism>
<dbReference type="InterPro" id="IPR029068">
    <property type="entry name" value="Glyas_Bleomycin-R_OHBP_Dase"/>
</dbReference>
<dbReference type="AlphaFoldDB" id="A0A6J4H9T4"/>
<accession>A0A6J4H9T4</accession>
<gene>
    <name evidence="1" type="ORF">AVDCRST_MAG93-324</name>
</gene>
<dbReference type="Gene3D" id="3.10.180.10">
    <property type="entry name" value="2,3-Dihydroxybiphenyl 1,2-Dioxygenase, domain 1"/>
    <property type="match status" value="1"/>
</dbReference>
<evidence type="ECO:0000313" key="1">
    <source>
        <dbReference type="EMBL" id="CAA9218220.1"/>
    </source>
</evidence>
<reference evidence="1" key="1">
    <citation type="submission" date="2020-02" db="EMBL/GenBank/DDBJ databases">
        <authorList>
            <person name="Meier V. D."/>
        </authorList>
    </citation>
    <scope>NUCLEOTIDE SEQUENCE</scope>
    <source>
        <strain evidence="1">AVDCRST_MAG93</strain>
    </source>
</reference>
<dbReference type="SUPFAM" id="SSF54593">
    <property type="entry name" value="Glyoxalase/Bleomycin resistance protein/Dihydroxybiphenyl dioxygenase"/>
    <property type="match status" value="1"/>
</dbReference>
<sequence length="59" mass="7127">MDDRRFDEIYTRVRELNLEYWADPQMRQPKQINTNHGGRGVYFRDVAGHFLEVLTRSEV</sequence>
<proteinExistence type="predicted"/>
<evidence type="ECO:0008006" key="2">
    <source>
        <dbReference type="Google" id="ProtNLM"/>
    </source>
</evidence>
<protein>
    <recommendedName>
        <fullName evidence="2">VOC domain-containing protein</fullName>
    </recommendedName>
</protein>
<name>A0A6J4H9T4_9CHLR</name>
<dbReference type="EMBL" id="CADCTR010000103">
    <property type="protein sequence ID" value="CAA9218220.1"/>
    <property type="molecule type" value="Genomic_DNA"/>
</dbReference>